<name>A0ABX6YW97_9RHOB</name>
<gene>
    <name evidence="2" type="ORF">AKL02_014270</name>
</gene>
<keyword evidence="1" id="KW-0175">Coiled coil</keyword>
<evidence type="ECO:0000256" key="1">
    <source>
        <dbReference type="SAM" id="Coils"/>
    </source>
</evidence>
<protein>
    <submittedName>
        <fullName evidence="2">Uncharacterized protein</fullName>
    </submittedName>
</protein>
<dbReference type="EMBL" id="CP053562">
    <property type="protein sequence ID" value="QPZ91938.1"/>
    <property type="molecule type" value="Genomic_DNA"/>
</dbReference>
<reference evidence="2 3" key="1">
    <citation type="submission" date="2020-05" db="EMBL/GenBank/DDBJ databases">
        <title>Thioclava electrotropha strain Elox9 finished genome.</title>
        <authorList>
            <person name="Rowe A.R."/>
            <person name="Wilbanks E.G."/>
        </authorList>
    </citation>
    <scope>NUCLEOTIDE SEQUENCE [LARGE SCALE GENOMIC DNA]</scope>
    <source>
        <strain evidence="2 3">Elox9</strain>
    </source>
</reference>
<dbReference type="RefSeq" id="WP_083080461.1">
    <property type="nucleotide sequence ID" value="NZ_CP053562.1"/>
</dbReference>
<evidence type="ECO:0000313" key="2">
    <source>
        <dbReference type="EMBL" id="QPZ91938.1"/>
    </source>
</evidence>
<accession>A0ABX6YW97</accession>
<evidence type="ECO:0000313" key="3">
    <source>
        <dbReference type="Proteomes" id="UP000192422"/>
    </source>
</evidence>
<keyword evidence="3" id="KW-1185">Reference proteome</keyword>
<dbReference type="Proteomes" id="UP000192422">
    <property type="component" value="Chromosome"/>
</dbReference>
<feature type="coiled-coil region" evidence="1">
    <location>
        <begin position="111"/>
        <end position="138"/>
    </location>
</feature>
<organism evidence="2 3">
    <name type="scientific">Thioclava electrotropha</name>
    <dbReference type="NCBI Taxonomy" id="1549850"/>
    <lineage>
        <taxon>Bacteria</taxon>
        <taxon>Pseudomonadati</taxon>
        <taxon>Pseudomonadota</taxon>
        <taxon>Alphaproteobacteria</taxon>
        <taxon>Rhodobacterales</taxon>
        <taxon>Paracoccaceae</taxon>
        <taxon>Thioclava</taxon>
    </lineage>
</organism>
<proteinExistence type="predicted"/>
<sequence>MPLLYDVPAHLVSLVNSQQASVVGAIIKDTATGKVLGHVQQTSALQQLMQSAISSAGSGGFSPLSVVSVVQNEQLKRGIADLQNSMVLMQNLQYGTLALSGLGLGVSIAGFAATIAKLNAIEKRLDALAEEVALVTSDRREDDLKATFADVGADLQNVDTLIDRRDPKRVAEQLQLSLARSARRIEVHFMRDAEIGKLESMPMAQLDRMWTLAAAIRLCQEAAIQALFAADELEVAKKLGRSELERQMALLEQLNPDAYSRLIGRSAGENEDAGALRREALSQARLLTEGLKGGVLGLASQISIAETLHHEGISGIEYLRAASETDEAPLLCLTASAPVT</sequence>